<evidence type="ECO:0000313" key="2">
    <source>
        <dbReference type="Proteomes" id="UP000003866"/>
    </source>
</evidence>
<reference evidence="1 2" key="1">
    <citation type="submission" date="2011-12" db="EMBL/GenBank/DDBJ databases">
        <authorList>
            <person name="Brinkac L."/>
            <person name="Radune D."/>
            <person name="Sanka R."/>
            <person name="Selengut J."/>
            <person name="DebRoy C."/>
            <person name="Feng P."/>
            <person name="Fratamico P.M."/>
            <person name="Kapur V."/>
            <person name="Kariyawasam S."/>
            <person name="Losada L."/>
            <person name="Nierman W.C."/>
            <person name="Nelson K."/>
        </authorList>
    </citation>
    <scope>NUCLEOTIDE SEQUENCE [LARGE SCALE GENOMIC DNA]</scope>
    <source>
        <strain evidence="1 2">4.0967</strain>
    </source>
</reference>
<organism evidence="1 2">
    <name type="scientific">Escherichia coli 4.0967</name>
    <dbReference type="NCBI Taxonomy" id="869687"/>
    <lineage>
        <taxon>Bacteria</taxon>
        <taxon>Pseudomonadati</taxon>
        <taxon>Pseudomonadota</taxon>
        <taxon>Gammaproteobacteria</taxon>
        <taxon>Enterobacterales</taxon>
        <taxon>Enterobacteriaceae</taxon>
        <taxon>Escherichia</taxon>
    </lineage>
</organism>
<evidence type="ECO:0000313" key="1">
    <source>
        <dbReference type="EMBL" id="EII37234.1"/>
    </source>
</evidence>
<dbReference type="RefSeq" id="WP_000576620.1">
    <property type="nucleotide sequence ID" value="NZ_AFAA02000007.1"/>
</dbReference>
<sequence length="314" mass="36260">MIFLKNGESFIRVNDWAEIQARESYYPKLELNDQQLSDVFGYYDDLPEEIPCGKSNCRKGHKKGFLVVTKEGFETNIGHVCGTNVFGIAFDNLAIELCRKADFHRLLTALKEAKDDIFSYYKLKAKIESGRPSLTEVAHRILDMKDPKIIGRAAYQTLKKMAASGDGRVFRSRLKNTEELELDEIMSQKQTSDSAPKVNNKNKTVNELIGVIQYPECLLNDYDIALLYERDIKMVLEKLNKCTPDELTEREVLSFGIKVSRLRERFNFVQERLEKSRVFATRENLKPLRALLNIQKSVSNKDKLLFKKFMENLP</sequence>
<accession>A0AAN3V9L3</accession>
<dbReference type="EMBL" id="AFAA02000007">
    <property type="protein sequence ID" value="EII37234.1"/>
    <property type="molecule type" value="Genomic_DNA"/>
</dbReference>
<dbReference type="AlphaFoldDB" id="A0AAN3V9L3"/>
<gene>
    <name evidence="1" type="ORF">EC40967_4451</name>
</gene>
<comment type="caution">
    <text evidence="1">The sequence shown here is derived from an EMBL/GenBank/DDBJ whole genome shotgun (WGS) entry which is preliminary data.</text>
</comment>
<protein>
    <submittedName>
        <fullName evidence="1">Uncharacterized protein</fullName>
    </submittedName>
</protein>
<dbReference type="Proteomes" id="UP000003866">
    <property type="component" value="Unassembled WGS sequence"/>
</dbReference>
<proteinExistence type="predicted"/>
<name>A0AAN3V9L3_ECOLX</name>